<protein>
    <recommendedName>
        <fullName evidence="4">Anti-proliferative protein domain-containing protein</fullName>
    </recommendedName>
</protein>
<dbReference type="InterPro" id="IPR015676">
    <property type="entry name" value="Tob1/2"/>
</dbReference>
<dbReference type="Gene3D" id="3.90.640.90">
    <property type="entry name" value="Anti-proliferative protein, N-terminal domain"/>
    <property type="match status" value="1"/>
</dbReference>
<dbReference type="GO" id="GO:0005634">
    <property type="term" value="C:nucleus"/>
    <property type="evidence" value="ECO:0007669"/>
    <property type="project" value="TreeGrafter"/>
</dbReference>
<sequence length="389" mass="41409">MHVEIQVALTFVISYLYNKLPRRRVNLFGEELERALRAKFRGHWYPDRPSKGSAYRCLKTGSPVDPVLEVAARESGVPVRDVLEHLPRDLAVWIDPGEVSYRIGEKGAAKGLYSEAAETSMQATASSEAEAVEEEQDGEVCKTFNPEAQCFRPIDAVASSLGGLSLCSPLACAPSGSPPPTPPVVSAPASPVTPGFLPRPPAPPLTFTTATFAQTKFGSTKLKSSSKRANRMSPTEFSNYIKQRAIIQQQQRQVSPSQRPRSISPASGHPHAYFGAVAAAAAAAAAIAQAGNSQSHLHPGYGPFPPSYAPPHHHHHHGHHHKYYGERGGRPSPATPQGPPPAAPPSPPTPPSPSPSTSPSSGTAAQSDKQLLDSLGGFGLQYHHLLVAN</sequence>
<keyword evidence="6" id="KW-1185">Reference proteome</keyword>
<evidence type="ECO:0000256" key="1">
    <source>
        <dbReference type="ARBA" id="ARBA00007989"/>
    </source>
</evidence>
<name>A0A8K0KTG7_LADFU</name>
<dbReference type="GO" id="GO:0003714">
    <property type="term" value="F:transcription corepressor activity"/>
    <property type="evidence" value="ECO:0007669"/>
    <property type="project" value="TreeGrafter"/>
</dbReference>
<keyword evidence="2" id="KW-0597">Phosphoprotein</keyword>
<dbReference type="EMBL" id="KZ310909">
    <property type="protein sequence ID" value="KAG8240053.1"/>
    <property type="molecule type" value="Genomic_DNA"/>
</dbReference>
<feature type="region of interest" description="Disordered" evidence="3">
    <location>
        <begin position="293"/>
        <end position="372"/>
    </location>
</feature>
<feature type="compositionally biased region" description="Basic residues" evidence="3">
    <location>
        <begin position="311"/>
        <end position="322"/>
    </location>
</feature>
<comment type="caution">
    <text evidence="5">The sequence shown here is derived from an EMBL/GenBank/DDBJ whole genome shotgun (WGS) entry which is preliminary data.</text>
</comment>
<feature type="domain" description="Anti-proliferative protein" evidence="4">
    <location>
        <begin position="1"/>
        <end position="106"/>
    </location>
</feature>
<reference evidence="5" key="1">
    <citation type="submission" date="2013-04" db="EMBL/GenBank/DDBJ databases">
        <authorList>
            <person name="Qu J."/>
            <person name="Murali S.C."/>
            <person name="Bandaranaike D."/>
            <person name="Bellair M."/>
            <person name="Blankenburg K."/>
            <person name="Chao H."/>
            <person name="Dinh H."/>
            <person name="Doddapaneni H."/>
            <person name="Downs B."/>
            <person name="Dugan-Rocha S."/>
            <person name="Elkadiri S."/>
            <person name="Gnanaolivu R.D."/>
            <person name="Hernandez B."/>
            <person name="Javaid M."/>
            <person name="Jayaseelan J.C."/>
            <person name="Lee S."/>
            <person name="Li M."/>
            <person name="Ming W."/>
            <person name="Munidasa M."/>
            <person name="Muniz J."/>
            <person name="Nguyen L."/>
            <person name="Ongeri F."/>
            <person name="Osuji N."/>
            <person name="Pu L.-L."/>
            <person name="Puazo M."/>
            <person name="Qu C."/>
            <person name="Quiroz J."/>
            <person name="Raj R."/>
            <person name="Weissenberger G."/>
            <person name="Xin Y."/>
            <person name="Zou X."/>
            <person name="Han Y."/>
            <person name="Richards S."/>
            <person name="Worley K."/>
            <person name="Muzny D."/>
            <person name="Gibbs R."/>
        </authorList>
    </citation>
    <scope>NUCLEOTIDE SEQUENCE</scope>
    <source>
        <strain evidence="5">Sampled in the wild</strain>
    </source>
</reference>
<dbReference type="SUPFAM" id="SSF160696">
    <property type="entry name" value="BTG domain-like"/>
    <property type="match status" value="1"/>
</dbReference>
<evidence type="ECO:0000256" key="2">
    <source>
        <dbReference type="ARBA" id="ARBA00022553"/>
    </source>
</evidence>
<evidence type="ECO:0000259" key="4">
    <source>
        <dbReference type="SMART" id="SM00099"/>
    </source>
</evidence>
<organism evidence="5 6">
    <name type="scientific">Ladona fulva</name>
    <name type="common">Scarce chaser dragonfly</name>
    <name type="synonym">Libellula fulva</name>
    <dbReference type="NCBI Taxonomy" id="123851"/>
    <lineage>
        <taxon>Eukaryota</taxon>
        <taxon>Metazoa</taxon>
        <taxon>Ecdysozoa</taxon>
        <taxon>Arthropoda</taxon>
        <taxon>Hexapoda</taxon>
        <taxon>Insecta</taxon>
        <taxon>Pterygota</taxon>
        <taxon>Palaeoptera</taxon>
        <taxon>Odonata</taxon>
        <taxon>Epiprocta</taxon>
        <taxon>Anisoptera</taxon>
        <taxon>Libelluloidea</taxon>
        <taxon>Libellulidae</taxon>
        <taxon>Ladona</taxon>
    </lineage>
</organism>
<feature type="compositionally biased region" description="Low complexity" evidence="3">
    <location>
        <begin position="247"/>
        <end position="267"/>
    </location>
</feature>
<dbReference type="OrthoDB" id="19928at2759"/>
<feature type="compositionally biased region" description="Pro residues" evidence="3">
    <location>
        <begin position="333"/>
        <end position="356"/>
    </location>
</feature>
<evidence type="ECO:0000256" key="3">
    <source>
        <dbReference type="SAM" id="MobiDB-lite"/>
    </source>
</evidence>
<dbReference type="PANTHER" id="PTHR17537">
    <property type="entry name" value="TRANSDUCER OF ERBB2 TOB"/>
    <property type="match status" value="1"/>
</dbReference>
<feature type="compositionally biased region" description="Low complexity" evidence="3">
    <location>
        <begin position="357"/>
        <end position="367"/>
    </location>
</feature>
<evidence type="ECO:0000313" key="6">
    <source>
        <dbReference type="Proteomes" id="UP000792457"/>
    </source>
</evidence>
<dbReference type="Proteomes" id="UP000792457">
    <property type="component" value="Unassembled WGS sequence"/>
</dbReference>
<gene>
    <name evidence="5" type="ORF">J437_LFUL018137</name>
</gene>
<dbReference type="InterPro" id="IPR002087">
    <property type="entry name" value="Anti_prolifrtn"/>
</dbReference>
<comment type="similarity">
    <text evidence="1">Belongs to the BTG family.</text>
</comment>
<proteinExistence type="inferred from homology"/>
<dbReference type="InterPro" id="IPR036054">
    <property type="entry name" value="BTG-like_sf"/>
</dbReference>
<evidence type="ECO:0000313" key="5">
    <source>
        <dbReference type="EMBL" id="KAG8240053.1"/>
    </source>
</evidence>
<accession>A0A8K0KTG7</accession>
<dbReference type="Pfam" id="PF07742">
    <property type="entry name" value="BTG"/>
    <property type="match status" value="1"/>
</dbReference>
<dbReference type="SMART" id="SM00099">
    <property type="entry name" value="btg1"/>
    <property type="match status" value="1"/>
</dbReference>
<feature type="region of interest" description="Disordered" evidence="3">
    <location>
        <begin position="247"/>
        <end position="269"/>
    </location>
</feature>
<dbReference type="PANTHER" id="PTHR17537:SF5">
    <property type="entry name" value="TRANSDUCER OF ERBB2, ISOFORM A"/>
    <property type="match status" value="1"/>
</dbReference>
<dbReference type="AlphaFoldDB" id="A0A8K0KTG7"/>
<dbReference type="PRINTS" id="PR00310">
    <property type="entry name" value="ANTIPRLFBTG1"/>
</dbReference>
<dbReference type="GO" id="GO:0005737">
    <property type="term" value="C:cytoplasm"/>
    <property type="evidence" value="ECO:0007669"/>
    <property type="project" value="TreeGrafter"/>
</dbReference>
<reference evidence="5" key="2">
    <citation type="submission" date="2017-10" db="EMBL/GenBank/DDBJ databases">
        <title>Ladona fulva Genome sequencing and assembly.</title>
        <authorList>
            <person name="Murali S."/>
            <person name="Richards S."/>
            <person name="Bandaranaike D."/>
            <person name="Bellair M."/>
            <person name="Blankenburg K."/>
            <person name="Chao H."/>
            <person name="Dinh H."/>
            <person name="Doddapaneni H."/>
            <person name="Dugan-Rocha S."/>
            <person name="Elkadiri S."/>
            <person name="Gnanaolivu R."/>
            <person name="Hernandez B."/>
            <person name="Skinner E."/>
            <person name="Javaid M."/>
            <person name="Lee S."/>
            <person name="Li M."/>
            <person name="Ming W."/>
            <person name="Munidasa M."/>
            <person name="Muniz J."/>
            <person name="Nguyen L."/>
            <person name="Hughes D."/>
            <person name="Osuji N."/>
            <person name="Pu L.-L."/>
            <person name="Puazo M."/>
            <person name="Qu C."/>
            <person name="Quiroz J."/>
            <person name="Raj R."/>
            <person name="Weissenberger G."/>
            <person name="Xin Y."/>
            <person name="Zou X."/>
            <person name="Han Y."/>
            <person name="Worley K."/>
            <person name="Muzny D."/>
            <person name="Gibbs R."/>
        </authorList>
    </citation>
    <scope>NUCLEOTIDE SEQUENCE</scope>
    <source>
        <strain evidence="5">Sampled in the wild</strain>
    </source>
</reference>